<name>A0AA88N5M1_CHASR</name>
<accession>A0AA88N5M1</accession>
<evidence type="ECO:0000313" key="1">
    <source>
        <dbReference type="EMBL" id="KAK2851960.1"/>
    </source>
</evidence>
<evidence type="ECO:0000313" key="2">
    <source>
        <dbReference type="Proteomes" id="UP001187415"/>
    </source>
</evidence>
<comment type="caution">
    <text evidence="1">The sequence shown here is derived from an EMBL/GenBank/DDBJ whole genome shotgun (WGS) entry which is preliminary data.</text>
</comment>
<dbReference type="AlphaFoldDB" id="A0AA88N5M1"/>
<dbReference type="InterPro" id="IPR036426">
    <property type="entry name" value="Bulb-type_lectin_dom_sf"/>
</dbReference>
<proteinExistence type="predicted"/>
<dbReference type="Proteomes" id="UP001187415">
    <property type="component" value="Unassembled WGS sequence"/>
</dbReference>
<sequence>MNKTSISTDQELRKGEYLMSENGNYKAVFQGDGNFVVYAWSPIWATNTHGKNPYKILLQQDGNLVMYPKHARHSHFRARGPSQCERHRGEVEVAVCLHVVSAECCDAPGGQMAVPAVPVLVMEDFQFTDHGHGGLLFLPLDQVHEPPDCPQPGGPVELS</sequence>
<dbReference type="SUPFAM" id="SSF51110">
    <property type="entry name" value="alpha-D-mannose-specific plant lectins"/>
    <property type="match status" value="1"/>
</dbReference>
<keyword evidence="2" id="KW-1185">Reference proteome</keyword>
<organism evidence="1 2">
    <name type="scientific">Channa striata</name>
    <name type="common">Snakehead murrel</name>
    <name type="synonym">Ophicephalus striatus</name>
    <dbReference type="NCBI Taxonomy" id="64152"/>
    <lineage>
        <taxon>Eukaryota</taxon>
        <taxon>Metazoa</taxon>
        <taxon>Chordata</taxon>
        <taxon>Craniata</taxon>
        <taxon>Vertebrata</taxon>
        <taxon>Euteleostomi</taxon>
        <taxon>Actinopterygii</taxon>
        <taxon>Neopterygii</taxon>
        <taxon>Teleostei</taxon>
        <taxon>Neoteleostei</taxon>
        <taxon>Acanthomorphata</taxon>
        <taxon>Anabantaria</taxon>
        <taxon>Anabantiformes</taxon>
        <taxon>Channoidei</taxon>
        <taxon>Channidae</taxon>
        <taxon>Channa</taxon>
    </lineage>
</organism>
<reference evidence="1" key="1">
    <citation type="submission" date="2023-07" db="EMBL/GenBank/DDBJ databases">
        <title>Chromosome-level Genome Assembly of Striped Snakehead (Channa striata).</title>
        <authorList>
            <person name="Liu H."/>
        </authorList>
    </citation>
    <scope>NUCLEOTIDE SEQUENCE</scope>
    <source>
        <strain evidence="1">Gz</strain>
        <tissue evidence="1">Muscle</tissue>
    </source>
</reference>
<gene>
    <name evidence="1" type="ORF">Q5P01_008236</name>
</gene>
<dbReference type="Gene3D" id="2.90.10.10">
    <property type="entry name" value="Bulb-type lectin domain"/>
    <property type="match status" value="1"/>
</dbReference>
<dbReference type="EMBL" id="JAUPFM010000005">
    <property type="protein sequence ID" value="KAK2851960.1"/>
    <property type="molecule type" value="Genomic_DNA"/>
</dbReference>
<protein>
    <submittedName>
        <fullName evidence="1">Uncharacterized protein</fullName>
    </submittedName>
</protein>